<gene>
    <name evidence="5" type="ORF">P167DRAFT_569145</name>
</gene>
<feature type="non-terminal residue" evidence="5">
    <location>
        <position position="1216"/>
    </location>
</feature>
<feature type="repeat" description="ANK" evidence="2">
    <location>
        <begin position="1150"/>
        <end position="1173"/>
    </location>
</feature>
<dbReference type="AlphaFoldDB" id="A0A3N4K7C8"/>
<dbReference type="PANTHER" id="PTHR10039:SF16">
    <property type="entry name" value="GPI INOSITOL-DEACYLASE"/>
    <property type="match status" value="1"/>
</dbReference>
<reference evidence="5 6" key="1">
    <citation type="journal article" date="2018" name="Nat. Ecol. Evol.">
        <title>Pezizomycetes genomes reveal the molecular basis of ectomycorrhizal truffle lifestyle.</title>
        <authorList>
            <person name="Murat C."/>
            <person name="Payen T."/>
            <person name="Noel B."/>
            <person name="Kuo A."/>
            <person name="Morin E."/>
            <person name="Chen J."/>
            <person name="Kohler A."/>
            <person name="Krizsan K."/>
            <person name="Balestrini R."/>
            <person name="Da Silva C."/>
            <person name="Montanini B."/>
            <person name="Hainaut M."/>
            <person name="Levati E."/>
            <person name="Barry K.W."/>
            <person name="Belfiori B."/>
            <person name="Cichocki N."/>
            <person name="Clum A."/>
            <person name="Dockter R.B."/>
            <person name="Fauchery L."/>
            <person name="Guy J."/>
            <person name="Iotti M."/>
            <person name="Le Tacon F."/>
            <person name="Lindquist E.A."/>
            <person name="Lipzen A."/>
            <person name="Malagnac F."/>
            <person name="Mello A."/>
            <person name="Molinier V."/>
            <person name="Miyauchi S."/>
            <person name="Poulain J."/>
            <person name="Riccioni C."/>
            <person name="Rubini A."/>
            <person name="Sitrit Y."/>
            <person name="Splivallo R."/>
            <person name="Traeger S."/>
            <person name="Wang M."/>
            <person name="Zifcakova L."/>
            <person name="Wipf D."/>
            <person name="Zambonelli A."/>
            <person name="Paolocci F."/>
            <person name="Nowrousian M."/>
            <person name="Ottonello S."/>
            <person name="Baldrian P."/>
            <person name="Spatafora J.W."/>
            <person name="Henrissat B."/>
            <person name="Nagy L.G."/>
            <person name="Aury J.M."/>
            <person name="Wincker P."/>
            <person name="Grigoriev I.V."/>
            <person name="Bonfante P."/>
            <person name="Martin F.M."/>
        </authorList>
    </citation>
    <scope>NUCLEOTIDE SEQUENCE [LARGE SCALE GENOMIC DNA]</scope>
    <source>
        <strain evidence="5 6">CCBAS932</strain>
    </source>
</reference>
<feature type="repeat" description="ANK" evidence="2">
    <location>
        <begin position="1184"/>
        <end position="1207"/>
    </location>
</feature>
<dbReference type="InParanoid" id="A0A3N4K7C8"/>
<protein>
    <submittedName>
        <fullName evidence="5">Uncharacterized protein</fullName>
    </submittedName>
</protein>
<dbReference type="InterPro" id="IPR054471">
    <property type="entry name" value="GPIID_WHD"/>
</dbReference>
<dbReference type="SMART" id="SM00248">
    <property type="entry name" value="ANK"/>
    <property type="match status" value="3"/>
</dbReference>
<dbReference type="Proteomes" id="UP000277580">
    <property type="component" value="Unassembled WGS sequence"/>
</dbReference>
<dbReference type="SUPFAM" id="SSF48403">
    <property type="entry name" value="Ankyrin repeat"/>
    <property type="match status" value="1"/>
</dbReference>
<dbReference type="InterPro" id="IPR002110">
    <property type="entry name" value="Ankyrin_rpt"/>
</dbReference>
<evidence type="ECO:0000313" key="6">
    <source>
        <dbReference type="Proteomes" id="UP000277580"/>
    </source>
</evidence>
<sequence length="1216" mass="135392">MAPPDTIAIASTLAGSCISHISKVSESRRKHKDNYRIALHREFGRFRLWLHGFREPVTGQTIDQRSPNNALDEVLEEATYLKEPTILLLSTFTSCLLSDHLKKVGDDLTRTSLNVSLHQTMKIYPHMENTLERQWNTRESVITDISDTIDLLFDLVPPLDDVLENIRYPPVPSNGTTELQGEVLVTSGEVMEEDLPEWTIPLADAYCKIYRKYIEDKFPNASPELDIDRFAKGNAKCHDGLLAEPEMPMPSESEIHIVAPASREGPDESLQIGQPAEVQVAATFHDSGLGSSAPTQSIISPSMGESAGGKMPTVIILQDSSLEGSVPPLLNTASAQKDLKGDTFLAPPPSISGLSQSTLCSQSSTPDKRPSLPTIPEHPPYYCKLCRSNLKQMSKRFRGHQWRKHIFSDLEAYMCIRANCSQRDVFFKSKREWVAHDMTCNQDLPQESERTQPPAAAQCPFCVKEFGANKAGFYNHVAHHMEDIRLFALPPSYRDLTDDFQNSSNTGASSSGIHVDRDGLPTIAEIGDSQPYDQSNFERYLKANAKADKSFVGDWVLGGSPSHAEGQTVLASGEIQRPIDDSLRVTELIYTSVENDRRLKVLGWLSTVKYESHHILSQRLRQKGTGTWLFGDDTFVKWEDSEANSILWIRGIPGSGKTILASSIIDKFKLLSASDDGHAVAYFYCSYKEPDRSDAASILRTLIKQFCINKEDCKVPTLVDQLYQMKENRGDANHSLNPEESTELIIALSEKYQSTTIIIDALDECYVGTRKSLLSSLHKIVQKATRVKIVVTSRYDVDIIDPYYYIHSGDNSGDINLYIDAELDRRCHPSNVHCDYDLLLEGKIDPELKALIRSRLQAESNGMFLWVNLQIMALCAARTVTGVKEVLDRMPRTLSETYSQILERIQLQDPNSRRVAMIILKWLLCAQKVCTMGCVIQALAIDPGVPDLNNEGLSREIPDILGICKGLVVHDEGLGIFRFAHPSVQEFLVQEPAFERESSNTYVAEVCVTALLYHYGDGSSIPELYSYAMEYWGDHVRLSGVTTGALATLCMDFFKSSVAYNQWGTKITKKTDILKPGFRESTPVVGPLLVVSYYGLPDLCRLITEDSHDQLHSRNEAGKTPLSAAADKGHDRVVLVLLECGSNVSSKDNAGKTPLSTAAESGHDKVVQLLLERKSVNADSKSNRDRTPLSLAAENGHYKVVKLLLEREDVDVNSKD</sequence>
<dbReference type="InterPro" id="IPR036770">
    <property type="entry name" value="Ankyrin_rpt-contain_sf"/>
</dbReference>
<dbReference type="PROSITE" id="PS50088">
    <property type="entry name" value="ANK_REPEAT"/>
    <property type="match status" value="3"/>
</dbReference>
<dbReference type="SUPFAM" id="SSF52540">
    <property type="entry name" value="P-loop containing nucleoside triphosphate hydrolases"/>
    <property type="match status" value="1"/>
</dbReference>
<keyword evidence="2" id="KW-0040">ANK repeat</keyword>
<evidence type="ECO:0000256" key="2">
    <source>
        <dbReference type="PROSITE-ProRule" id="PRU00023"/>
    </source>
</evidence>
<dbReference type="Gene3D" id="1.25.40.20">
    <property type="entry name" value="Ankyrin repeat-containing domain"/>
    <property type="match status" value="1"/>
</dbReference>
<keyword evidence="1" id="KW-0677">Repeat</keyword>
<dbReference type="PANTHER" id="PTHR10039">
    <property type="entry name" value="AMELOGENIN"/>
    <property type="match status" value="1"/>
</dbReference>
<dbReference type="InterPro" id="IPR027417">
    <property type="entry name" value="P-loop_NTPase"/>
</dbReference>
<feature type="domain" description="Nephrocystin 3-like N-terminal" evidence="4">
    <location>
        <begin position="624"/>
        <end position="794"/>
    </location>
</feature>
<evidence type="ECO:0000259" key="4">
    <source>
        <dbReference type="Pfam" id="PF24883"/>
    </source>
</evidence>
<dbReference type="PROSITE" id="PS50297">
    <property type="entry name" value="ANK_REP_REGION"/>
    <property type="match status" value="3"/>
</dbReference>
<evidence type="ECO:0000259" key="3">
    <source>
        <dbReference type="Pfam" id="PF22939"/>
    </source>
</evidence>
<dbReference type="Pfam" id="PF24883">
    <property type="entry name" value="NPHP3_N"/>
    <property type="match status" value="1"/>
</dbReference>
<accession>A0A3N4K7C8</accession>
<organism evidence="5 6">
    <name type="scientific">Morchella conica CCBAS932</name>
    <dbReference type="NCBI Taxonomy" id="1392247"/>
    <lineage>
        <taxon>Eukaryota</taxon>
        <taxon>Fungi</taxon>
        <taxon>Dikarya</taxon>
        <taxon>Ascomycota</taxon>
        <taxon>Pezizomycotina</taxon>
        <taxon>Pezizomycetes</taxon>
        <taxon>Pezizales</taxon>
        <taxon>Morchellaceae</taxon>
        <taxon>Morchella</taxon>
    </lineage>
</organism>
<feature type="domain" description="GPI inositol-deacylase winged helix" evidence="3">
    <location>
        <begin position="911"/>
        <end position="991"/>
    </location>
</feature>
<evidence type="ECO:0000313" key="5">
    <source>
        <dbReference type="EMBL" id="RPB06447.1"/>
    </source>
</evidence>
<dbReference type="Pfam" id="PF22939">
    <property type="entry name" value="WHD_GPIID"/>
    <property type="match status" value="1"/>
</dbReference>
<dbReference type="Gene3D" id="3.40.50.300">
    <property type="entry name" value="P-loop containing nucleotide triphosphate hydrolases"/>
    <property type="match status" value="1"/>
</dbReference>
<name>A0A3N4K7C8_9PEZI</name>
<dbReference type="EMBL" id="ML119344">
    <property type="protein sequence ID" value="RPB06447.1"/>
    <property type="molecule type" value="Genomic_DNA"/>
</dbReference>
<proteinExistence type="predicted"/>
<dbReference type="Pfam" id="PF12796">
    <property type="entry name" value="Ank_2"/>
    <property type="match status" value="1"/>
</dbReference>
<keyword evidence="6" id="KW-1185">Reference proteome</keyword>
<evidence type="ECO:0000256" key="1">
    <source>
        <dbReference type="ARBA" id="ARBA00022737"/>
    </source>
</evidence>
<dbReference type="OrthoDB" id="1577640at2759"/>
<feature type="repeat" description="ANK" evidence="2">
    <location>
        <begin position="1117"/>
        <end position="1149"/>
    </location>
</feature>
<dbReference type="STRING" id="1392247.A0A3N4K7C8"/>
<dbReference type="InterPro" id="IPR056884">
    <property type="entry name" value="NPHP3-like_N"/>
</dbReference>